<evidence type="ECO:0000313" key="2">
    <source>
        <dbReference type="EMBL" id="MFL9880346.1"/>
    </source>
</evidence>
<dbReference type="InterPro" id="IPR004175">
    <property type="entry name" value="RNA_CPDase"/>
</dbReference>
<dbReference type="InterPro" id="IPR009097">
    <property type="entry name" value="Cyclic_Pdiesterase"/>
</dbReference>
<dbReference type="RefSeq" id="WP_408169390.1">
    <property type="nucleotide sequence ID" value="NZ_JAQQFR010000012.1"/>
</dbReference>
<gene>
    <name evidence="2" type="ORF">PQR63_18250</name>
</gene>
<dbReference type="PANTHER" id="PTHR35561:SF1">
    <property type="entry name" value="RNA 2',3'-CYCLIC PHOSPHODIESTERASE"/>
    <property type="match status" value="1"/>
</dbReference>
<protein>
    <submittedName>
        <fullName evidence="2">2'-5' RNA ligase family protein</fullName>
    </submittedName>
</protein>
<dbReference type="Proteomes" id="UP001629214">
    <property type="component" value="Unassembled WGS sequence"/>
</dbReference>
<comment type="caution">
    <text evidence="2">The sequence shown here is derived from an EMBL/GenBank/DDBJ whole genome shotgun (WGS) entry which is preliminary data.</text>
</comment>
<keyword evidence="2" id="KW-0436">Ligase</keyword>
<reference evidence="2 3" key="1">
    <citation type="journal article" date="2024" name="Chem. Sci.">
        <title>Discovery of megapolipeptins by genome mining of a Burkholderiales bacteria collection.</title>
        <authorList>
            <person name="Paulo B.S."/>
            <person name="Recchia M.J.J."/>
            <person name="Lee S."/>
            <person name="Fergusson C.H."/>
            <person name="Romanowski S.B."/>
            <person name="Hernandez A."/>
            <person name="Krull N."/>
            <person name="Liu D.Y."/>
            <person name="Cavanagh H."/>
            <person name="Bos A."/>
            <person name="Gray C.A."/>
            <person name="Murphy B.T."/>
            <person name="Linington R.G."/>
            <person name="Eustaquio A.S."/>
        </authorList>
    </citation>
    <scope>NUCLEOTIDE SEQUENCE [LARGE SCALE GENOMIC DNA]</scope>
    <source>
        <strain evidence="2 3">RL21-008-BIB-B</strain>
    </source>
</reference>
<accession>A0ABW8ZBD9</accession>
<sequence length="204" mass="22336">MAELDLFGEVPPPVAATRQRQPRTRPSVAPPQHSWFFALRPAVADAAHLDAYAEKLLALHGVTGKRVGPERLHITLELVGHDSDDRVVEAACRAADAVRFSAIDARFDAAMTFSAPSGPFVLLGGDGLNGVRELRTALGCAMAEHGFTPQRSYEPHMTLGYDPRHRVERIAIDPIGFQIAEFALVKSHIGLSRHEVMRTWTLSV</sequence>
<dbReference type="GO" id="GO:0016874">
    <property type="term" value="F:ligase activity"/>
    <property type="evidence" value="ECO:0007669"/>
    <property type="project" value="UniProtKB-KW"/>
</dbReference>
<dbReference type="EMBL" id="JAQQFR010000012">
    <property type="protein sequence ID" value="MFL9880346.1"/>
    <property type="molecule type" value="Genomic_DNA"/>
</dbReference>
<organism evidence="2 3">
    <name type="scientific">Herbaspirillum rhizosphaerae</name>
    <dbReference type="NCBI Taxonomy" id="346179"/>
    <lineage>
        <taxon>Bacteria</taxon>
        <taxon>Pseudomonadati</taxon>
        <taxon>Pseudomonadota</taxon>
        <taxon>Betaproteobacteria</taxon>
        <taxon>Burkholderiales</taxon>
        <taxon>Oxalobacteraceae</taxon>
        <taxon>Herbaspirillum</taxon>
    </lineage>
</organism>
<dbReference type="SUPFAM" id="SSF55144">
    <property type="entry name" value="LigT-like"/>
    <property type="match status" value="1"/>
</dbReference>
<evidence type="ECO:0000256" key="1">
    <source>
        <dbReference type="ARBA" id="ARBA00022801"/>
    </source>
</evidence>
<name>A0ABW8ZBD9_9BURK</name>
<dbReference type="Pfam" id="PF13563">
    <property type="entry name" value="2_5_RNA_ligase2"/>
    <property type="match status" value="1"/>
</dbReference>
<proteinExistence type="predicted"/>
<keyword evidence="1" id="KW-0378">Hydrolase</keyword>
<keyword evidence="3" id="KW-1185">Reference proteome</keyword>
<evidence type="ECO:0000313" key="3">
    <source>
        <dbReference type="Proteomes" id="UP001629214"/>
    </source>
</evidence>
<dbReference type="Gene3D" id="3.90.1140.10">
    <property type="entry name" value="Cyclic phosphodiesterase"/>
    <property type="match status" value="1"/>
</dbReference>
<dbReference type="PANTHER" id="PTHR35561">
    <property type="entry name" value="RNA 2',3'-CYCLIC PHOSPHODIESTERASE"/>
    <property type="match status" value="1"/>
</dbReference>